<keyword evidence="6" id="KW-1185">Reference proteome</keyword>
<feature type="domain" description="SGNH" evidence="4">
    <location>
        <begin position="455"/>
        <end position="668"/>
    </location>
</feature>
<feature type="transmembrane region" description="Helical" evidence="2">
    <location>
        <begin position="38"/>
        <end position="57"/>
    </location>
</feature>
<dbReference type="PANTHER" id="PTHR23028">
    <property type="entry name" value="ACETYLTRANSFERASE"/>
    <property type="match status" value="1"/>
</dbReference>
<evidence type="ECO:0000259" key="4">
    <source>
        <dbReference type="Pfam" id="PF19040"/>
    </source>
</evidence>
<dbReference type="GO" id="GO:0016746">
    <property type="term" value="F:acyltransferase activity"/>
    <property type="evidence" value="ECO:0007669"/>
    <property type="project" value="UniProtKB-KW"/>
</dbReference>
<proteinExistence type="predicted"/>
<keyword evidence="5" id="KW-0012">Acyltransferase</keyword>
<protein>
    <submittedName>
        <fullName evidence="5">Acyltransferase family protein</fullName>
    </submittedName>
</protein>
<keyword evidence="2" id="KW-0472">Membrane</keyword>
<feature type="transmembrane region" description="Helical" evidence="2">
    <location>
        <begin position="178"/>
        <end position="200"/>
    </location>
</feature>
<feature type="transmembrane region" description="Helical" evidence="2">
    <location>
        <begin position="78"/>
        <end position="97"/>
    </location>
</feature>
<reference evidence="5" key="1">
    <citation type="submission" date="2023-01" db="EMBL/GenBank/DDBJ databases">
        <title>Draft genome sequence of Nocardiopsis sp. LSu2-4 isolated from halophytes.</title>
        <authorList>
            <person name="Duangmal K."/>
            <person name="Chantavorakit T."/>
        </authorList>
    </citation>
    <scope>NUCLEOTIDE SEQUENCE</scope>
    <source>
        <strain evidence="5">LSu2-4</strain>
    </source>
</reference>
<feature type="transmembrane region" description="Helical" evidence="2">
    <location>
        <begin position="148"/>
        <end position="166"/>
    </location>
</feature>
<evidence type="ECO:0000259" key="3">
    <source>
        <dbReference type="Pfam" id="PF01757"/>
    </source>
</evidence>
<comment type="caution">
    <text evidence="5">The sequence shown here is derived from an EMBL/GenBank/DDBJ whole genome shotgun (WGS) entry which is preliminary data.</text>
</comment>
<evidence type="ECO:0000256" key="2">
    <source>
        <dbReference type="SAM" id="Phobius"/>
    </source>
</evidence>
<feature type="region of interest" description="Disordered" evidence="1">
    <location>
        <begin position="665"/>
        <end position="692"/>
    </location>
</feature>
<keyword evidence="5" id="KW-0808">Transferase</keyword>
<evidence type="ECO:0000313" key="6">
    <source>
        <dbReference type="Proteomes" id="UP001165685"/>
    </source>
</evidence>
<feature type="region of interest" description="Disordered" evidence="1">
    <location>
        <begin position="534"/>
        <end position="553"/>
    </location>
</feature>
<dbReference type="InterPro" id="IPR050879">
    <property type="entry name" value="Acyltransferase_3"/>
</dbReference>
<keyword evidence="2" id="KW-1133">Transmembrane helix</keyword>
<evidence type="ECO:0000256" key="1">
    <source>
        <dbReference type="SAM" id="MobiDB-lite"/>
    </source>
</evidence>
<feature type="transmembrane region" description="Helical" evidence="2">
    <location>
        <begin position="261"/>
        <end position="282"/>
    </location>
</feature>
<feature type="domain" description="Acyltransferase 3" evidence="3">
    <location>
        <begin position="14"/>
        <end position="344"/>
    </location>
</feature>
<dbReference type="Pfam" id="PF19040">
    <property type="entry name" value="SGNH"/>
    <property type="match status" value="1"/>
</dbReference>
<dbReference type="PANTHER" id="PTHR23028:SF53">
    <property type="entry name" value="ACYL_TRANSF_3 DOMAIN-CONTAINING PROTEIN"/>
    <property type="match status" value="1"/>
</dbReference>
<gene>
    <name evidence="5" type="ORF">O4U47_01220</name>
</gene>
<name>A0ABT4TEK5_9ACTN</name>
<dbReference type="InterPro" id="IPR002656">
    <property type="entry name" value="Acyl_transf_3_dom"/>
</dbReference>
<keyword evidence="2" id="KW-0812">Transmembrane</keyword>
<feature type="transmembrane region" description="Helical" evidence="2">
    <location>
        <begin position="212"/>
        <end position="230"/>
    </location>
</feature>
<dbReference type="EMBL" id="JAQFWP010000001">
    <property type="protein sequence ID" value="MDA2803117.1"/>
    <property type="molecule type" value="Genomic_DNA"/>
</dbReference>
<evidence type="ECO:0000313" key="5">
    <source>
        <dbReference type="EMBL" id="MDA2803117.1"/>
    </source>
</evidence>
<dbReference type="Proteomes" id="UP001165685">
    <property type="component" value="Unassembled WGS sequence"/>
</dbReference>
<dbReference type="InterPro" id="IPR043968">
    <property type="entry name" value="SGNH"/>
</dbReference>
<feature type="compositionally biased region" description="Low complexity" evidence="1">
    <location>
        <begin position="679"/>
        <end position="692"/>
    </location>
</feature>
<feature type="transmembrane region" description="Helical" evidence="2">
    <location>
        <begin position="328"/>
        <end position="346"/>
    </location>
</feature>
<organism evidence="5 6">
    <name type="scientific">Nocardiopsis suaedae</name>
    <dbReference type="NCBI Taxonomy" id="3018444"/>
    <lineage>
        <taxon>Bacteria</taxon>
        <taxon>Bacillati</taxon>
        <taxon>Actinomycetota</taxon>
        <taxon>Actinomycetes</taxon>
        <taxon>Streptosporangiales</taxon>
        <taxon>Nocardiopsidaceae</taxon>
        <taxon>Nocardiopsis</taxon>
    </lineage>
</organism>
<feature type="transmembrane region" description="Helical" evidence="2">
    <location>
        <begin position="303"/>
        <end position="322"/>
    </location>
</feature>
<dbReference type="RefSeq" id="WP_270675240.1">
    <property type="nucleotide sequence ID" value="NZ_JAQFWP010000001.1"/>
</dbReference>
<accession>A0ABT4TEK5</accession>
<dbReference type="Pfam" id="PF01757">
    <property type="entry name" value="Acyl_transf_3"/>
    <property type="match status" value="1"/>
</dbReference>
<feature type="transmembrane region" description="Helical" evidence="2">
    <location>
        <begin position="367"/>
        <end position="386"/>
    </location>
</feature>
<sequence length="692" mass="73070">MTDARTPAPERRTDLDGLRGLAALLVAVYHVWSTRVSGGVDVFLFLTGFFITASLLRSIERESRVPFARFWSRLVRRLSPAAGAVLLAVAAATPLLLPRPAWRQVSEELTASALYYENWKLAANAVDYLGSVSQASPVQHFWSLAVQGQFYLVWPAVAALAALAAARTRAGGRIGVRPLLAGAAAVAAAVSLAYSVQATAADQRWAYFDSGARLWELALGALLAAVLPWVRPHARLRAVMGWTGVAALVACGAVLDAGRMFPGWIALWPVLAAALVVVAGAGGAPPRGVGPLLELPPLRRLGALAYPFYLWHWPILVFSLAATGREQAGALGGAFVLVLAYALAAGTEWALEGRVLRRLPARPGPGLAVAAGAAFLVPVLALVPVWQARLAAGQERLAEQAADFGSYPGARVVDDARLAASLPEKPVYPDLTDPVDPWLTHTNGCNAELTDRELVVCAFGPESADRTVAMVGDSHVGQWFPALLEVADRRGWRIEVMTKNGCAFSTDPRPGGGEAAASCREWKAQVGERLRSAPPDAVFTNGTRSVRAGDPGAERVPEGYLERWEEMGGLGVGVIAVRDTPRLDFDAPECVDTEGREACGVALRETLAPRSPLEEPGGRLPSGVAPVDMTGHLCPEGRCPSVMGNVLVMGDDDHMTATFSRSLAPALEEALPEDPGRLAAPADGSAGADGNP</sequence>